<evidence type="ECO:0000313" key="2">
    <source>
        <dbReference type="EMBL" id="PTI50901.1"/>
    </source>
</evidence>
<dbReference type="EMBL" id="PZEV01000020">
    <property type="protein sequence ID" value="PTI50901.1"/>
    <property type="molecule type" value="Genomic_DNA"/>
</dbReference>
<dbReference type="SMART" id="SM00710">
    <property type="entry name" value="PbH1"/>
    <property type="match status" value="7"/>
</dbReference>
<evidence type="ECO:0000259" key="1">
    <source>
        <dbReference type="Pfam" id="PF11962"/>
    </source>
</evidence>
<sequence>MFILDNLKLKLHSYFSQKFISQLQQNFEEIYYAYYNFDKDFKSHLNTDSNAHTSSQISHTTKKGEKVKLSNHENYQDELIEHLVLGHNGDGIQELRASHVSMDAQSFDSLHERLYHDFLNESNAREELRADLTKKIQRVVNVDDFGGDPTGQKDSTKAFRDALGNGNVQVTMSGGTYLTTGIKMPNNSRLVGQGKDITTIKFMDITPAENIGITNLKMSGNAENISLESFSFNGNKFRQNGTLQPSGGSRSSNIRFAGVTNGYIYNVKSYDALLHCIDVTYANDDYYYEGDGNRVPSTLESHHIHIDNCEVYGHGDDGITTHHSRYLTITNCYAHHPTIGKGNNNGIEVDDGSQFVFLDGNRTQGNFGGVEIKAHAPTSAAAGVFVSNHLSIGDLRSYNIRHIGHHRAKTDKRSLTAYNVALNNCTALYPIYNGTYPGSSARALVISGYTNVSVNNFTAIGNSDFNKIDGGKTDDKMPVIAVQFMAENVIFNNITVKGFTTAGKDIEFIGGGNRGQRFILNNVNIYNSSNKVGIASGGGIYDLKITNANLKGNGSGNGIQLINNRTIINGVTADNYSNAAVIAGEKYSVVPTVAKGGASIASTGSAATAETSAVIASTGGSRAYSTRSYVLGSGQKSIAYGSRSSIMNSLQSETQKGGHTQMVINSRNVKAPGNYHIVGGYSDKGSASTSNIKWDLSSYSGDLTLSGQLKQDSADIAELFESQNGLAINLGTIVTLDGDKIRKAQPSDVPIGVISGTAALVANEKTFHHKDRYLKNEYGVTVTNRKQVEFTDDEGNISYEWRDVPVENPDYDPKQDYVSRSDRPEWNTVGLLGQIYTNVEKDVIAGDYINGRAGIGYKDNVNGKGRVMKITSEYTEQRGCAIALVLWGAK</sequence>
<dbReference type="InterPro" id="IPR011050">
    <property type="entry name" value="Pectin_lyase_fold/virulence"/>
</dbReference>
<dbReference type="RefSeq" id="WP_107532893.1">
    <property type="nucleotide sequence ID" value="NZ_PZEV01000020.1"/>
</dbReference>
<feature type="domain" description="Peptidase G2 IMC autoproteolytic cleavage" evidence="1">
    <location>
        <begin position="661"/>
        <end position="886"/>
    </location>
</feature>
<comment type="caution">
    <text evidence="2">The sequence shown here is derived from an EMBL/GenBank/DDBJ whole genome shotgun (WGS) entry which is preliminary data.</text>
</comment>
<dbReference type="Gene3D" id="2.160.20.10">
    <property type="entry name" value="Single-stranded right-handed beta-helix, Pectin lyase-like"/>
    <property type="match status" value="1"/>
</dbReference>
<dbReference type="Proteomes" id="UP000240717">
    <property type="component" value="Unassembled WGS sequence"/>
</dbReference>
<protein>
    <submittedName>
        <fullName evidence="2">Peptidase G2</fullName>
    </submittedName>
</protein>
<dbReference type="InterPro" id="IPR006626">
    <property type="entry name" value="PbH1"/>
</dbReference>
<reference evidence="2 3" key="1">
    <citation type="journal article" date="2016" name="Front. Microbiol.">
        <title>Comprehensive Phylogenetic Analysis of Bovine Non-aureus Staphylococci Species Based on Whole-Genome Sequencing.</title>
        <authorList>
            <person name="Naushad S."/>
            <person name="Barkema H.W."/>
            <person name="Luby C."/>
            <person name="Condas L.A."/>
            <person name="Nobrega D.B."/>
            <person name="Carson D.A."/>
            <person name="De Buck J."/>
        </authorList>
    </citation>
    <scope>NUCLEOTIDE SEQUENCE [LARGE SCALE GENOMIC DNA]</scope>
    <source>
        <strain evidence="2 3">SNUC 2993</strain>
    </source>
</reference>
<name>A0A2T4Q040_STAWA</name>
<dbReference type="AlphaFoldDB" id="A0A2T4Q040"/>
<evidence type="ECO:0000313" key="3">
    <source>
        <dbReference type="Proteomes" id="UP000240717"/>
    </source>
</evidence>
<dbReference type="SUPFAM" id="SSF51126">
    <property type="entry name" value="Pectin lyase-like"/>
    <property type="match status" value="1"/>
</dbReference>
<organism evidence="2 3">
    <name type="scientific">Staphylococcus warneri</name>
    <dbReference type="NCBI Taxonomy" id="1292"/>
    <lineage>
        <taxon>Bacteria</taxon>
        <taxon>Bacillati</taxon>
        <taxon>Bacillota</taxon>
        <taxon>Bacilli</taxon>
        <taxon>Bacillales</taxon>
        <taxon>Staphylococcaceae</taxon>
        <taxon>Staphylococcus</taxon>
    </lineage>
</organism>
<dbReference type="Gene3D" id="2.40.300.10">
    <property type="entry name" value="Head decoration protein D"/>
    <property type="match status" value="1"/>
</dbReference>
<proteinExistence type="predicted"/>
<gene>
    <name evidence="2" type="ORF">BU085_07155</name>
</gene>
<dbReference type="InterPro" id="IPR012334">
    <property type="entry name" value="Pectin_lyas_fold"/>
</dbReference>
<dbReference type="Pfam" id="PF11962">
    <property type="entry name" value="Peptidase_G2"/>
    <property type="match status" value="1"/>
</dbReference>
<dbReference type="InterPro" id="IPR021865">
    <property type="entry name" value="Peptidase_G2"/>
</dbReference>
<dbReference type="Gene3D" id="4.10.80.40">
    <property type="entry name" value="succinate dehydrogenase protein domain"/>
    <property type="match status" value="1"/>
</dbReference>
<accession>A0A2T4Q040</accession>